<dbReference type="eggNOG" id="COG3279">
    <property type="taxonomic scope" value="Bacteria"/>
</dbReference>
<dbReference type="OrthoDB" id="9787344at2"/>
<organism evidence="4 5">
    <name type="scientific">Pedobacter heparinus (strain ATCC 13125 / DSM 2366 / CIP 104194 / JCM 7457 / NBRC 12017 / NCIMB 9290 / NRRL B-14731 / HIM 762-3)</name>
    <dbReference type="NCBI Taxonomy" id="485917"/>
    <lineage>
        <taxon>Bacteria</taxon>
        <taxon>Pseudomonadati</taxon>
        <taxon>Bacteroidota</taxon>
        <taxon>Sphingobacteriia</taxon>
        <taxon>Sphingobacteriales</taxon>
        <taxon>Sphingobacteriaceae</taxon>
        <taxon>Pedobacter</taxon>
    </lineage>
</organism>
<dbReference type="HOGENOM" id="CLU_000445_14_1_10"/>
<reference evidence="4 5" key="1">
    <citation type="journal article" date="2009" name="Stand. Genomic Sci.">
        <title>Complete genome sequence of Pedobacter heparinus type strain (HIM 762-3).</title>
        <authorList>
            <person name="Han C."/>
            <person name="Spring S."/>
            <person name="Lapidus A."/>
            <person name="Del Rio T.G."/>
            <person name="Tice H."/>
            <person name="Copeland A."/>
            <person name="Cheng J.F."/>
            <person name="Lucas S."/>
            <person name="Chen F."/>
            <person name="Nolan M."/>
            <person name="Bruce D."/>
            <person name="Goodwin L."/>
            <person name="Pitluck S."/>
            <person name="Ivanova N."/>
            <person name="Mavromatis K."/>
            <person name="Mikhailova N."/>
            <person name="Pati A."/>
            <person name="Chen A."/>
            <person name="Palaniappan K."/>
            <person name="Land M."/>
            <person name="Hauser L."/>
            <person name="Chang Y.J."/>
            <person name="Jeffries C.C."/>
            <person name="Saunders E."/>
            <person name="Chertkov O."/>
            <person name="Brettin T."/>
            <person name="Goker M."/>
            <person name="Rohde M."/>
            <person name="Bristow J."/>
            <person name="Eisen J.A."/>
            <person name="Markowitz V."/>
            <person name="Hugenholtz P."/>
            <person name="Kyrpides N.C."/>
            <person name="Klenk H.P."/>
            <person name="Detter J.C."/>
        </authorList>
    </citation>
    <scope>NUCLEOTIDE SEQUENCE [LARGE SCALE GENOMIC DNA]</scope>
    <source>
        <strain evidence="5">ATCC 13125 / DSM 2366 / CIP 104194 / JCM 7457 / NBRC 12017 / NCIMB 9290 / NRRL B-14731 / HIM 762-3</strain>
    </source>
</reference>
<keyword evidence="5" id="KW-1185">Reference proteome</keyword>
<feature type="domain" description="HTH LytTR-type" evidence="3">
    <location>
        <begin position="147"/>
        <end position="254"/>
    </location>
</feature>
<dbReference type="PROSITE" id="PS50110">
    <property type="entry name" value="RESPONSE_REGULATORY"/>
    <property type="match status" value="1"/>
</dbReference>
<evidence type="ECO:0000313" key="5">
    <source>
        <dbReference type="Proteomes" id="UP000000852"/>
    </source>
</evidence>
<dbReference type="RefSeq" id="WP_015808599.1">
    <property type="nucleotide sequence ID" value="NC_013061.1"/>
</dbReference>
<dbReference type="PANTHER" id="PTHR37299:SF1">
    <property type="entry name" value="STAGE 0 SPORULATION PROTEIN A HOMOLOG"/>
    <property type="match status" value="1"/>
</dbReference>
<sequence length="254" mass="29256">MKVLIVEDEVPAAQRLQALLTEYGGITVLEVLPSIESTIKWLQKHPLPDLIFLDIHLSDGLSFEIFKQTTVKCPVIFCTAYDQYALDAFQLHSIDYILKPIQYNKLYKSLEKMKDIRQSFSSVSDPIQMNDIVSMIRKGEASYKSRFMVKSGAKIKTIKTDDVAYFYSHNKLSLLVTRQGEKFPIDYALDELIQMLNPGLFFHVNRKLIIHIDAAKEIHPYFKGRLKLVLQPAIEEEVIVSSQKTPAFKEWLDQ</sequence>
<dbReference type="InterPro" id="IPR046947">
    <property type="entry name" value="LytR-like"/>
</dbReference>
<dbReference type="Pfam" id="PF00072">
    <property type="entry name" value="Response_reg"/>
    <property type="match status" value="1"/>
</dbReference>
<dbReference type="STRING" id="485917.Phep_2789"/>
<dbReference type="Proteomes" id="UP000000852">
    <property type="component" value="Chromosome"/>
</dbReference>
<gene>
    <name evidence="4" type="ordered locus">Phep_2789</name>
</gene>
<evidence type="ECO:0000259" key="2">
    <source>
        <dbReference type="PROSITE" id="PS50110"/>
    </source>
</evidence>
<feature type="domain" description="Response regulatory" evidence="2">
    <location>
        <begin position="2"/>
        <end position="114"/>
    </location>
</feature>
<dbReference type="Pfam" id="PF04397">
    <property type="entry name" value="LytTR"/>
    <property type="match status" value="1"/>
</dbReference>
<dbReference type="EMBL" id="CP001681">
    <property type="protein sequence ID" value="ACU04988.1"/>
    <property type="molecule type" value="Genomic_DNA"/>
</dbReference>
<dbReference type="SUPFAM" id="SSF52172">
    <property type="entry name" value="CheY-like"/>
    <property type="match status" value="1"/>
</dbReference>
<dbReference type="InterPro" id="IPR001789">
    <property type="entry name" value="Sig_transdc_resp-reg_receiver"/>
</dbReference>
<dbReference type="AlphaFoldDB" id="C6Y161"/>
<keyword evidence="1" id="KW-0597">Phosphoprotein</keyword>
<dbReference type="Gene3D" id="3.40.50.2300">
    <property type="match status" value="1"/>
</dbReference>
<feature type="modified residue" description="4-aspartylphosphate" evidence="1">
    <location>
        <position position="54"/>
    </location>
</feature>
<protein>
    <submittedName>
        <fullName evidence="4">Response regulator receiver</fullName>
    </submittedName>
</protein>
<dbReference type="InterPro" id="IPR011006">
    <property type="entry name" value="CheY-like_superfamily"/>
</dbReference>
<dbReference type="GO" id="GO:0003677">
    <property type="term" value="F:DNA binding"/>
    <property type="evidence" value="ECO:0007669"/>
    <property type="project" value="InterPro"/>
</dbReference>
<dbReference type="PROSITE" id="PS50930">
    <property type="entry name" value="HTH_LYTTR"/>
    <property type="match status" value="1"/>
</dbReference>
<dbReference type="SMART" id="SM00850">
    <property type="entry name" value="LytTR"/>
    <property type="match status" value="1"/>
</dbReference>
<evidence type="ECO:0000256" key="1">
    <source>
        <dbReference type="PROSITE-ProRule" id="PRU00169"/>
    </source>
</evidence>
<dbReference type="PANTHER" id="PTHR37299">
    <property type="entry name" value="TRANSCRIPTIONAL REGULATOR-RELATED"/>
    <property type="match status" value="1"/>
</dbReference>
<dbReference type="GO" id="GO:0000156">
    <property type="term" value="F:phosphorelay response regulator activity"/>
    <property type="evidence" value="ECO:0007669"/>
    <property type="project" value="InterPro"/>
</dbReference>
<evidence type="ECO:0000313" key="4">
    <source>
        <dbReference type="EMBL" id="ACU04988.1"/>
    </source>
</evidence>
<name>C6Y161_PEDHD</name>
<dbReference type="SMART" id="SM00448">
    <property type="entry name" value="REC"/>
    <property type="match status" value="1"/>
</dbReference>
<proteinExistence type="predicted"/>
<dbReference type="KEGG" id="phe:Phep_2789"/>
<dbReference type="InterPro" id="IPR007492">
    <property type="entry name" value="LytTR_DNA-bd_dom"/>
</dbReference>
<dbReference type="Gene3D" id="2.40.50.1020">
    <property type="entry name" value="LytTr DNA-binding domain"/>
    <property type="match status" value="1"/>
</dbReference>
<accession>C6Y161</accession>
<evidence type="ECO:0000259" key="3">
    <source>
        <dbReference type="PROSITE" id="PS50930"/>
    </source>
</evidence>